<organism evidence="1 2">
    <name type="scientific">Haematococcus lacustris</name>
    <name type="common">Green alga</name>
    <name type="synonym">Haematococcus pluvialis</name>
    <dbReference type="NCBI Taxonomy" id="44745"/>
    <lineage>
        <taxon>Eukaryota</taxon>
        <taxon>Viridiplantae</taxon>
        <taxon>Chlorophyta</taxon>
        <taxon>core chlorophytes</taxon>
        <taxon>Chlorophyceae</taxon>
        <taxon>CS clade</taxon>
        <taxon>Chlamydomonadales</taxon>
        <taxon>Haematococcaceae</taxon>
        <taxon>Haematococcus</taxon>
    </lineage>
</organism>
<evidence type="ECO:0000313" key="2">
    <source>
        <dbReference type="Proteomes" id="UP000485058"/>
    </source>
</evidence>
<keyword evidence="2" id="KW-1185">Reference proteome</keyword>
<protein>
    <submittedName>
        <fullName evidence="1">Uncharacterized protein</fullName>
    </submittedName>
</protein>
<feature type="non-terminal residue" evidence="1">
    <location>
        <position position="1"/>
    </location>
</feature>
<proteinExistence type="predicted"/>
<reference evidence="1 2" key="1">
    <citation type="submission" date="2020-02" db="EMBL/GenBank/DDBJ databases">
        <title>Draft genome sequence of Haematococcus lacustris strain NIES-144.</title>
        <authorList>
            <person name="Morimoto D."/>
            <person name="Nakagawa S."/>
            <person name="Yoshida T."/>
            <person name="Sawayama S."/>
        </authorList>
    </citation>
    <scope>NUCLEOTIDE SEQUENCE [LARGE SCALE GENOMIC DNA]</scope>
    <source>
        <strain evidence="1 2">NIES-144</strain>
    </source>
</reference>
<comment type="caution">
    <text evidence="1">The sequence shown here is derived from an EMBL/GenBank/DDBJ whole genome shotgun (WGS) entry which is preliminary data.</text>
</comment>
<sequence>MEWEQRLRRWCRRRPLMSWMGRSAASQALRYPCPTPRTSRRQRCPAWRTLCGWCAVSSTS</sequence>
<dbReference type="Proteomes" id="UP000485058">
    <property type="component" value="Unassembled WGS sequence"/>
</dbReference>
<dbReference type="AlphaFoldDB" id="A0A699YW95"/>
<feature type="non-terminal residue" evidence="1">
    <location>
        <position position="60"/>
    </location>
</feature>
<name>A0A699YW95_HAELA</name>
<evidence type="ECO:0000313" key="1">
    <source>
        <dbReference type="EMBL" id="GFH11868.1"/>
    </source>
</evidence>
<gene>
    <name evidence="1" type="ORF">HaLaN_07442</name>
</gene>
<dbReference type="EMBL" id="BLLF01000443">
    <property type="protein sequence ID" value="GFH11868.1"/>
    <property type="molecule type" value="Genomic_DNA"/>
</dbReference>
<accession>A0A699YW95</accession>